<keyword evidence="2 7" id="KW-0813">Transport</keyword>
<comment type="caution">
    <text evidence="9">The sequence shown here is derived from an EMBL/GenBank/DDBJ whole genome shotgun (WGS) entry which is preliminary data.</text>
</comment>
<evidence type="ECO:0000313" key="10">
    <source>
        <dbReference type="Proteomes" id="UP001165685"/>
    </source>
</evidence>
<protein>
    <submittedName>
        <fullName evidence="9">Carbohydrate ABC transporter permease</fullName>
    </submittedName>
</protein>
<dbReference type="InterPro" id="IPR050901">
    <property type="entry name" value="BP-dep_ABC_trans_perm"/>
</dbReference>
<dbReference type="SUPFAM" id="SSF161098">
    <property type="entry name" value="MetI-like"/>
    <property type="match status" value="1"/>
</dbReference>
<evidence type="ECO:0000313" key="9">
    <source>
        <dbReference type="EMBL" id="MDA2807354.1"/>
    </source>
</evidence>
<dbReference type="PROSITE" id="PS50928">
    <property type="entry name" value="ABC_TM1"/>
    <property type="match status" value="1"/>
</dbReference>
<organism evidence="9 10">
    <name type="scientific">Nocardiopsis suaedae</name>
    <dbReference type="NCBI Taxonomy" id="3018444"/>
    <lineage>
        <taxon>Bacteria</taxon>
        <taxon>Bacillati</taxon>
        <taxon>Actinomycetota</taxon>
        <taxon>Actinomycetes</taxon>
        <taxon>Streptosporangiales</taxon>
        <taxon>Nocardiopsidaceae</taxon>
        <taxon>Nocardiopsis</taxon>
    </lineage>
</organism>
<name>A0ABT4TRM1_9ACTN</name>
<dbReference type="PANTHER" id="PTHR32243:SF18">
    <property type="entry name" value="INNER MEMBRANE ABC TRANSPORTER PERMEASE PROTEIN YCJP"/>
    <property type="match status" value="1"/>
</dbReference>
<keyword evidence="6 7" id="KW-0472">Membrane</keyword>
<proteinExistence type="inferred from homology"/>
<dbReference type="Pfam" id="PF00528">
    <property type="entry name" value="BPD_transp_1"/>
    <property type="match status" value="1"/>
</dbReference>
<evidence type="ECO:0000256" key="5">
    <source>
        <dbReference type="ARBA" id="ARBA00022989"/>
    </source>
</evidence>
<dbReference type="Gene3D" id="1.10.3720.10">
    <property type="entry name" value="MetI-like"/>
    <property type="match status" value="1"/>
</dbReference>
<keyword evidence="3" id="KW-1003">Cell membrane</keyword>
<evidence type="ECO:0000256" key="7">
    <source>
        <dbReference type="RuleBase" id="RU363032"/>
    </source>
</evidence>
<evidence type="ECO:0000256" key="3">
    <source>
        <dbReference type="ARBA" id="ARBA00022475"/>
    </source>
</evidence>
<keyword evidence="4 7" id="KW-0812">Transmembrane</keyword>
<feature type="transmembrane region" description="Helical" evidence="7">
    <location>
        <begin position="149"/>
        <end position="172"/>
    </location>
</feature>
<evidence type="ECO:0000256" key="6">
    <source>
        <dbReference type="ARBA" id="ARBA00023136"/>
    </source>
</evidence>
<dbReference type="InterPro" id="IPR035906">
    <property type="entry name" value="MetI-like_sf"/>
</dbReference>
<feature type="transmembrane region" description="Helical" evidence="7">
    <location>
        <begin position="107"/>
        <end position="129"/>
    </location>
</feature>
<evidence type="ECO:0000256" key="2">
    <source>
        <dbReference type="ARBA" id="ARBA00022448"/>
    </source>
</evidence>
<evidence type="ECO:0000259" key="8">
    <source>
        <dbReference type="PROSITE" id="PS50928"/>
    </source>
</evidence>
<feature type="domain" description="ABC transmembrane type-1" evidence="8">
    <location>
        <begin position="71"/>
        <end position="269"/>
    </location>
</feature>
<dbReference type="Proteomes" id="UP001165685">
    <property type="component" value="Unassembled WGS sequence"/>
</dbReference>
<comment type="similarity">
    <text evidence="7">Belongs to the binding-protein-dependent transport system permease family.</text>
</comment>
<dbReference type="EMBL" id="JAQFWP010000052">
    <property type="protein sequence ID" value="MDA2807354.1"/>
    <property type="molecule type" value="Genomic_DNA"/>
</dbReference>
<accession>A0ABT4TRM1</accession>
<feature type="transmembrane region" description="Helical" evidence="7">
    <location>
        <begin position="70"/>
        <end position="95"/>
    </location>
</feature>
<feature type="transmembrane region" description="Helical" evidence="7">
    <location>
        <begin position="12"/>
        <end position="31"/>
    </location>
</feature>
<feature type="transmembrane region" description="Helical" evidence="7">
    <location>
        <begin position="248"/>
        <end position="269"/>
    </location>
</feature>
<keyword evidence="10" id="KW-1185">Reference proteome</keyword>
<dbReference type="CDD" id="cd06261">
    <property type="entry name" value="TM_PBP2"/>
    <property type="match status" value="1"/>
</dbReference>
<dbReference type="PANTHER" id="PTHR32243">
    <property type="entry name" value="MALTOSE TRANSPORT SYSTEM PERMEASE-RELATED"/>
    <property type="match status" value="1"/>
</dbReference>
<gene>
    <name evidence="9" type="ORF">O4U47_22800</name>
</gene>
<comment type="subcellular location">
    <subcellularLocation>
        <location evidence="1 7">Cell membrane</location>
        <topology evidence="1 7">Multi-pass membrane protein</topology>
    </subcellularLocation>
</comment>
<dbReference type="RefSeq" id="WP_270679983.1">
    <property type="nucleotide sequence ID" value="NZ_JAQFWP010000052.1"/>
</dbReference>
<dbReference type="InterPro" id="IPR000515">
    <property type="entry name" value="MetI-like"/>
</dbReference>
<sequence length="283" mass="30831">MRGVATLRRIRTDGAGLLIAGAVAFPLYWMVLSALKPRTDLEAGDPKPYTLEPTLDSFRRVLLVDGFGQYLLNSLLVAAVVVVFSTLCAFLAAVALTRYRFRMRTTLLIMVITAQMVPVEALTIPLFFLMRTIGGAVPGLGLNHLGSLMLVHTAFAVPLAIWMLRGFVAAVPRELEEASWLDGAGSLTFVTRVLFPLTAPGVVATSIFSFIMTWNDFLFARTFIISAQENQTLPIALLSFFKPDENDWGGIMAGSVLMTLPVLVFFLFVQRRLASGLGGAVKG</sequence>
<feature type="transmembrane region" description="Helical" evidence="7">
    <location>
        <begin position="193"/>
        <end position="214"/>
    </location>
</feature>
<evidence type="ECO:0000256" key="1">
    <source>
        <dbReference type="ARBA" id="ARBA00004651"/>
    </source>
</evidence>
<reference evidence="9" key="1">
    <citation type="submission" date="2023-01" db="EMBL/GenBank/DDBJ databases">
        <title>Draft genome sequence of Nocardiopsis sp. LSu2-4 isolated from halophytes.</title>
        <authorList>
            <person name="Duangmal K."/>
            <person name="Chantavorakit T."/>
        </authorList>
    </citation>
    <scope>NUCLEOTIDE SEQUENCE</scope>
    <source>
        <strain evidence="9">LSu2-4</strain>
    </source>
</reference>
<keyword evidence="5 7" id="KW-1133">Transmembrane helix</keyword>
<evidence type="ECO:0000256" key="4">
    <source>
        <dbReference type="ARBA" id="ARBA00022692"/>
    </source>
</evidence>